<proteinExistence type="predicted"/>
<dbReference type="AlphaFoldDB" id="A0A3G9J3H5"/>
<dbReference type="InterPro" id="IPR005467">
    <property type="entry name" value="His_kinase_dom"/>
</dbReference>
<comment type="subcellular location">
    <subcellularLocation>
        <location evidence="2">Membrane</location>
    </subcellularLocation>
</comment>
<name>A0A3G9J3H5_9FIRM</name>
<keyword evidence="4 8" id="KW-0597">Phosphoprotein</keyword>
<feature type="domain" description="Response regulatory" evidence="10">
    <location>
        <begin position="545"/>
        <end position="659"/>
    </location>
</feature>
<dbReference type="SUPFAM" id="SSF55785">
    <property type="entry name" value="PYP-like sensor domain (PAS domain)"/>
    <property type="match status" value="1"/>
</dbReference>
<dbReference type="InterPro" id="IPR003594">
    <property type="entry name" value="HATPase_dom"/>
</dbReference>
<dbReference type="PROSITE" id="PS50110">
    <property type="entry name" value="RESPONSE_REGULATORY"/>
    <property type="match status" value="1"/>
</dbReference>
<dbReference type="Pfam" id="PF02518">
    <property type="entry name" value="HATPase_c"/>
    <property type="match status" value="1"/>
</dbReference>
<evidence type="ECO:0000256" key="2">
    <source>
        <dbReference type="ARBA" id="ARBA00004370"/>
    </source>
</evidence>
<sequence length="660" mass="75208">MTNYYHFDDQEKKVLCDIPSPLLVMQISHDGFRLLLISRGVEKFFHIPHDQAENFIMRFNENPKRVIHQDDLIYLYKASQHLEMHPEKFFKAIIRLAPEHFKETYVNVSGDFQMRGHTKLLFLHLSDITKQHQSLITASQTSDHLSMLLNRILFTTQTCIFWKDTQRRFLGANKAFLDYYGFAGLEVILGKTDEEMGWHINPDPFKNDELRVIQNGESTYRVHGTCIVKGKVRDIVASKSPLYLNGVIVGLVGSFEDVTADYQQREEINQLNQALVRSLKNEEQANKAKADFMARMSHDMRTPLTTVMGLSEQGIEGADSEHDRQLFDQIRAASGYLLSLLNDILDVEKFDAGKMRKYDEVFDLNKLHEQVLNMVSPNALKKRQQLTFTPSPIPHQPYMFSDCRWLAQILINLIDNAIKYTPLDGQVSWQVRYQDQHDGRVMVTYTIADTGVGMSEEFMRHMYEPFSQAMNTESRYATSTGLGLSIVKSAIELFGGDIDCQSKLGQGTTFTVNLPLDYASVNQVEAFRQKAISVDDHLEDLKGKHLLLCEDVAINAGIIINILEKYGMSCDHASNGQEGLEMLAHHHYDAILMDIRMPVMDGLTAARTIRETNQDIPIIALSANTYKEDIEKSLEAGMDAHIGKPIDKRELLETILTCTS</sequence>
<evidence type="ECO:0000259" key="10">
    <source>
        <dbReference type="PROSITE" id="PS50110"/>
    </source>
</evidence>
<keyword evidence="6" id="KW-0418">Kinase</keyword>
<dbReference type="Gene3D" id="3.30.565.10">
    <property type="entry name" value="Histidine kinase-like ATPase, C-terminal domain"/>
    <property type="match status" value="1"/>
</dbReference>
<dbReference type="SUPFAM" id="SSF47384">
    <property type="entry name" value="Homodimeric domain of signal transducing histidine kinase"/>
    <property type="match status" value="1"/>
</dbReference>
<dbReference type="SMART" id="SM00448">
    <property type="entry name" value="REC"/>
    <property type="match status" value="1"/>
</dbReference>
<dbReference type="PANTHER" id="PTHR43047">
    <property type="entry name" value="TWO-COMPONENT HISTIDINE PROTEIN KINASE"/>
    <property type="match status" value="1"/>
</dbReference>
<evidence type="ECO:0000256" key="6">
    <source>
        <dbReference type="ARBA" id="ARBA00022777"/>
    </source>
</evidence>
<accession>A0A3G9J3H5</accession>
<dbReference type="EC" id="2.7.13.3" evidence="3"/>
<dbReference type="InterPro" id="IPR036890">
    <property type="entry name" value="HATPase_C_sf"/>
</dbReference>
<protein>
    <recommendedName>
        <fullName evidence="3">histidine kinase</fullName>
        <ecNumber evidence="3">2.7.13.3</ecNumber>
    </recommendedName>
</protein>
<comment type="catalytic activity">
    <reaction evidence="1">
        <text>ATP + protein L-histidine = ADP + protein N-phospho-L-histidine.</text>
        <dbReference type="EC" id="2.7.13.3"/>
    </reaction>
</comment>
<dbReference type="InterPro" id="IPR003661">
    <property type="entry name" value="HisK_dim/P_dom"/>
</dbReference>
<dbReference type="OrthoDB" id="1656130at2"/>
<dbReference type="Pfam" id="PF00072">
    <property type="entry name" value="Response_reg"/>
    <property type="match status" value="1"/>
</dbReference>
<dbReference type="GO" id="GO:0009927">
    <property type="term" value="F:histidine phosphotransfer kinase activity"/>
    <property type="evidence" value="ECO:0007669"/>
    <property type="project" value="TreeGrafter"/>
</dbReference>
<dbReference type="InParanoid" id="A0A3G9J3H5"/>
<dbReference type="PANTHER" id="PTHR43047:SF72">
    <property type="entry name" value="OSMOSENSING HISTIDINE PROTEIN KINASE SLN1"/>
    <property type="match status" value="1"/>
</dbReference>
<evidence type="ECO:0000313" key="12">
    <source>
        <dbReference type="Proteomes" id="UP000268059"/>
    </source>
</evidence>
<dbReference type="Gene3D" id="3.40.50.2300">
    <property type="match status" value="1"/>
</dbReference>
<dbReference type="EMBL" id="AP019309">
    <property type="protein sequence ID" value="BBH25700.1"/>
    <property type="molecule type" value="Genomic_DNA"/>
</dbReference>
<evidence type="ECO:0000256" key="3">
    <source>
        <dbReference type="ARBA" id="ARBA00012438"/>
    </source>
</evidence>
<gene>
    <name evidence="11" type="ORF">SG0102_06340</name>
</gene>
<keyword evidence="7" id="KW-0902">Two-component regulatory system</keyword>
<dbReference type="SMART" id="SM00387">
    <property type="entry name" value="HATPase_c"/>
    <property type="match status" value="1"/>
</dbReference>
<organism evidence="11 12">
    <name type="scientific">Intestinibaculum porci</name>
    <dbReference type="NCBI Taxonomy" id="2487118"/>
    <lineage>
        <taxon>Bacteria</taxon>
        <taxon>Bacillati</taxon>
        <taxon>Bacillota</taxon>
        <taxon>Erysipelotrichia</taxon>
        <taxon>Erysipelotrichales</taxon>
        <taxon>Erysipelotrichaceae</taxon>
        <taxon>Intestinibaculum</taxon>
    </lineage>
</organism>
<feature type="modified residue" description="4-aspartylphosphate" evidence="8">
    <location>
        <position position="594"/>
    </location>
</feature>
<dbReference type="Gene3D" id="1.10.287.130">
    <property type="match status" value="1"/>
</dbReference>
<evidence type="ECO:0000259" key="9">
    <source>
        <dbReference type="PROSITE" id="PS50109"/>
    </source>
</evidence>
<dbReference type="FunFam" id="3.30.565.10:FF:000006">
    <property type="entry name" value="Sensor histidine kinase WalK"/>
    <property type="match status" value="1"/>
</dbReference>
<dbReference type="InterPro" id="IPR011006">
    <property type="entry name" value="CheY-like_superfamily"/>
</dbReference>
<dbReference type="InterPro" id="IPR035965">
    <property type="entry name" value="PAS-like_dom_sf"/>
</dbReference>
<reference evidence="11 12" key="1">
    <citation type="submission" date="2018-11" db="EMBL/GenBank/DDBJ databases">
        <title>Novel Erysipelotrichaceae bacterium isolated from small intestine of a swine.</title>
        <authorList>
            <person name="Kim J.S."/>
            <person name="Choe H."/>
            <person name="Lee Y.R."/>
            <person name="Kim K.M."/>
            <person name="Park D.S."/>
        </authorList>
    </citation>
    <scope>NUCLEOTIDE SEQUENCE [LARGE SCALE GENOMIC DNA]</scope>
    <source>
        <strain evidence="11 12">SG0102</strain>
    </source>
</reference>
<dbReference type="RefSeq" id="WP_125118626.1">
    <property type="nucleotide sequence ID" value="NZ_AP019309.1"/>
</dbReference>
<dbReference type="KEGG" id="ebm:SG0102_06340"/>
<dbReference type="CDD" id="cd17546">
    <property type="entry name" value="REC_hyHK_CKI1_RcsC-like"/>
    <property type="match status" value="1"/>
</dbReference>
<evidence type="ECO:0000313" key="11">
    <source>
        <dbReference type="EMBL" id="BBH25700.1"/>
    </source>
</evidence>
<dbReference type="Pfam" id="PF00512">
    <property type="entry name" value="HisKA"/>
    <property type="match status" value="1"/>
</dbReference>
<dbReference type="GO" id="GO:0005886">
    <property type="term" value="C:plasma membrane"/>
    <property type="evidence" value="ECO:0007669"/>
    <property type="project" value="TreeGrafter"/>
</dbReference>
<evidence type="ECO:0000256" key="4">
    <source>
        <dbReference type="ARBA" id="ARBA00022553"/>
    </source>
</evidence>
<dbReference type="SUPFAM" id="SSF55874">
    <property type="entry name" value="ATPase domain of HSP90 chaperone/DNA topoisomerase II/histidine kinase"/>
    <property type="match status" value="1"/>
</dbReference>
<dbReference type="GO" id="GO:0000155">
    <property type="term" value="F:phosphorelay sensor kinase activity"/>
    <property type="evidence" value="ECO:0007669"/>
    <property type="project" value="InterPro"/>
</dbReference>
<keyword evidence="5" id="KW-0808">Transferase</keyword>
<dbReference type="InterPro" id="IPR036097">
    <property type="entry name" value="HisK_dim/P_sf"/>
</dbReference>
<dbReference type="InterPro" id="IPR013656">
    <property type="entry name" value="PAS_4"/>
</dbReference>
<dbReference type="Gene3D" id="3.30.450.20">
    <property type="entry name" value="PAS domain"/>
    <property type="match status" value="1"/>
</dbReference>
<dbReference type="Proteomes" id="UP000268059">
    <property type="component" value="Chromosome"/>
</dbReference>
<dbReference type="SMART" id="SM00388">
    <property type="entry name" value="HisKA"/>
    <property type="match status" value="1"/>
</dbReference>
<evidence type="ECO:0000256" key="7">
    <source>
        <dbReference type="ARBA" id="ARBA00023012"/>
    </source>
</evidence>
<evidence type="ECO:0000256" key="5">
    <source>
        <dbReference type="ARBA" id="ARBA00022679"/>
    </source>
</evidence>
<dbReference type="SUPFAM" id="SSF52172">
    <property type="entry name" value="CheY-like"/>
    <property type="match status" value="1"/>
</dbReference>
<evidence type="ECO:0000256" key="1">
    <source>
        <dbReference type="ARBA" id="ARBA00000085"/>
    </source>
</evidence>
<dbReference type="PRINTS" id="PR00344">
    <property type="entry name" value="BCTRLSENSOR"/>
</dbReference>
<dbReference type="CDD" id="cd16922">
    <property type="entry name" value="HATPase_EvgS-ArcB-TorS-like"/>
    <property type="match status" value="1"/>
</dbReference>
<dbReference type="CDD" id="cd00082">
    <property type="entry name" value="HisKA"/>
    <property type="match status" value="1"/>
</dbReference>
<dbReference type="InterPro" id="IPR001789">
    <property type="entry name" value="Sig_transdc_resp-reg_receiver"/>
</dbReference>
<evidence type="ECO:0000256" key="8">
    <source>
        <dbReference type="PROSITE-ProRule" id="PRU00169"/>
    </source>
</evidence>
<dbReference type="InterPro" id="IPR004358">
    <property type="entry name" value="Sig_transdc_His_kin-like_C"/>
</dbReference>
<feature type="domain" description="Histidine kinase" evidence="9">
    <location>
        <begin position="295"/>
        <end position="518"/>
    </location>
</feature>
<keyword evidence="12" id="KW-1185">Reference proteome</keyword>
<dbReference type="Pfam" id="PF08448">
    <property type="entry name" value="PAS_4"/>
    <property type="match status" value="1"/>
</dbReference>
<dbReference type="PROSITE" id="PS50109">
    <property type="entry name" value="HIS_KIN"/>
    <property type="match status" value="1"/>
</dbReference>